<name>A0A9D2AZS4_9GAMM</name>
<dbReference type="Proteomes" id="UP000886829">
    <property type="component" value="Unassembled WGS sequence"/>
</dbReference>
<comment type="caution">
    <text evidence="2">The sequence shown here is derived from an EMBL/GenBank/DDBJ whole genome shotgun (WGS) entry which is preliminary data.</text>
</comment>
<feature type="compositionally biased region" description="Low complexity" evidence="1">
    <location>
        <begin position="42"/>
        <end position="100"/>
    </location>
</feature>
<gene>
    <name evidence="2" type="ORF">H9850_00135</name>
</gene>
<sequence>MRQENKRRKVENYRRAEAFIKKQFSTEKARQQGQKAATQRASSPPSSVVGSSQPQEQPRPQEQAQPQVQPRVQPQPREQAQSYGQVQAQPQLQAQSQIPPDGVKSGRKLPIDYMRYYVEPELRPDMTKTLEYRVIKMWCYQGEFGSMTPSPELIHMAAQAYGETIGREVTPNDAPAIFELLEALHKRRVEQAHQRKAEQAN</sequence>
<evidence type="ECO:0000313" key="3">
    <source>
        <dbReference type="Proteomes" id="UP000886829"/>
    </source>
</evidence>
<accession>A0A9D2AZS4</accession>
<proteinExistence type="predicted"/>
<evidence type="ECO:0000256" key="1">
    <source>
        <dbReference type="SAM" id="MobiDB-lite"/>
    </source>
</evidence>
<reference evidence="2" key="1">
    <citation type="journal article" date="2021" name="PeerJ">
        <title>Extensive microbial diversity within the chicken gut microbiome revealed by metagenomics and culture.</title>
        <authorList>
            <person name="Gilroy R."/>
            <person name="Ravi A."/>
            <person name="Getino M."/>
            <person name="Pursley I."/>
            <person name="Horton D.L."/>
            <person name="Alikhan N.F."/>
            <person name="Baker D."/>
            <person name="Gharbi K."/>
            <person name="Hall N."/>
            <person name="Watson M."/>
            <person name="Adriaenssens E.M."/>
            <person name="Foster-Nyarko E."/>
            <person name="Jarju S."/>
            <person name="Secka A."/>
            <person name="Antonio M."/>
            <person name="Oren A."/>
            <person name="Chaudhuri R.R."/>
            <person name="La Ragione R."/>
            <person name="Hildebrand F."/>
            <person name="Pallen M.J."/>
        </authorList>
    </citation>
    <scope>NUCLEOTIDE SEQUENCE</scope>
    <source>
        <strain evidence="2">USASDec5-558</strain>
    </source>
</reference>
<protein>
    <submittedName>
        <fullName evidence="2">Uncharacterized protein</fullName>
    </submittedName>
</protein>
<feature type="compositionally biased region" description="Polar residues" evidence="1">
    <location>
        <begin position="31"/>
        <end position="41"/>
    </location>
</feature>
<evidence type="ECO:0000313" key="2">
    <source>
        <dbReference type="EMBL" id="HIX55870.1"/>
    </source>
</evidence>
<dbReference type="EMBL" id="DXEV01000004">
    <property type="protein sequence ID" value="HIX55870.1"/>
    <property type="molecule type" value="Genomic_DNA"/>
</dbReference>
<feature type="region of interest" description="Disordered" evidence="1">
    <location>
        <begin position="1"/>
        <end position="106"/>
    </location>
</feature>
<dbReference type="AlphaFoldDB" id="A0A9D2AZS4"/>
<reference evidence="2" key="2">
    <citation type="submission" date="2021-04" db="EMBL/GenBank/DDBJ databases">
        <authorList>
            <person name="Gilroy R."/>
        </authorList>
    </citation>
    <scope>NUCLEOTIDE SEQUENCE</scope>
    <source>
        <strain evidence="2">USASDec5-558</strain>
    </source>
</reference>
<feature type="compositionally biased region" description="Basic and acidic residues" evidence="1">
    <location>
        <begin position="1"/>
        <end position="30"/>
    </location>
</feature>
<organism evidence="2 3">
    <name type="scientific">Candidatus Anaerobiospirillum pullistercoris</name>
    <dbReference type="NCBI Taxonomy" id="2838452"/>
    <lineage>
        <taxon>Bacteria</taxon>
        <taxon>Pseudomonadati</taxon>
        <taxon>Pseudomonadota</taxon>
        <taxon>Gammaproteobacteria</taxon>
        <taxon>Aeromonadales</taxon>
        <taxon>Succinivibrionaceae</taxon>
        <taxon>Anaerobiospirillum</taxon>
    </lineage>
</organism>